<proteinExistence type="predicted"/>
<evidence type="ECO:0000313" key="3">
    <source>
        <dbReference type="Proteomes" id="UP001149090"/>
    </source>
</evidence>
<evidence type="ECO:0000256" key="1">
    <source>
        <dbReference type="ARBA" id="ARBA00022741"/>
    </source>
</evidence>
<dbReference type="Gene3D" id="3.40.50.300">
    <property type="entry name" value="P-loop containing nucleotide triphosphate hydrolases"/>
    <property type="match status" value="1"/>
</dbReference>
<dbReference type="EMBL" id="JAPDFW010000131">
    <property type="protein sequence ID" value="KAJ5067261.1"/>
    <property type="molecule type" value="Genomic_DNA"/>
</dbReference>
<dbReference type="NCBIfam" id="TIGR00231">
    <property type="entry name" value="small_GTP"/>
    <property type="match status" value="1"/>
</dbReference>
<dbReference type="SMART" id="SM00175">
    <property type="entry name" value="RAB"/>
    <property type="match status" value="1"/>
</dbReference>
<dbReference type="PANTHER" id="PTHR47978">
    <property type="match status" value="1"/>
</dbReference>
<dbReference type="SMART" id="SM00176">
    <property type="entry name" value="RAN"/>
    <property type="match status" value="1"/>
</dbReference>
<dbReference type="PROSITE" id="PS51421">
    <property type="entry name" value="RAS"/>
    <property type="match status" value="1"/>
</dbReference>
<dbReference type="InterPro" id="IPR005225">
    <property type="entry name" value="Small_GTP-bd"/>
</dbReference>
<dbReference type="GO" id="GO:0003924">
    <property type="term" value="F:GTPase activity"/>
    <property type="evidence" value="ECO:0007669"/>
    <property type="project" value="InterPro"/>
</dbReference>
<dbReference type="FunFam" id="3.40.50.300:FF:001204">
    <property type="entry name" value="Small GTP-binding protein, putative"/>
    <property type="match status" value="1"/>
</dbReference>
<keyword evidence="3" id="KW-1185">Reference proteome</keyword>
<keyword evidence="1" id="KW-0547">Nucleotide-binding</keyword>
<evidence type="ECO:0000313" key="2">
    <source>
        <dbReference type="EMBL" id="KAJ5067261.1"/>
    </source>
</evidence>
<gene>
    <name evidence="2" type="ORF">M0811_13131</name>
</gene>
<dbReference type="InterPro" id="IPR027417">
    <property type="entry name" value="P-loop_NTPase"/>
</dbReference>
<accession>A0A9Q0L719</accession>
<dbReference type="PRINTS" id="PR00449">
    <property type="entry name" value="RASTRNSFRMNG"/>
</dbReference>
<dbReference type="InterPro" id="IPR001806">
    <property type="entry name" value="Small_GTPase"/>
</dbReference>
<dbReference type="PROSITE" id="PS51419">
    <property type="entry name" value="RAB"/>
    <property type="match status" value="1"/>
</dbReference>
<dbReference type="GO" id="GO:0005525">
    <property type="term" value="F:GTP binding"/>
    <property type="evidence" value="ECO:0007669"/>
    <property type="project" value="InterPro"/>
</dbReference>
<dbReference type="OrthoDB" id="25896at2759"/>
<organism evidence="2 3">
    <name type="scientific">Anaeramoeba ignava</name>
    <name type="common">Anaerobic marine amoeba</name>
    <dbReference type="NCBI Taxonomy" id="1746090"/>
    <lineage>
        <taxon>Eukaryota</taxon>
        <taxon>Metamonada</taxon>
        <taxon>Anaeramoebidae</taxon>
        <taxon>Anaeramoeba</taxon>
    </lineage>
</organism>
<dbReference type="SMART" id="SM00173">
    <property type="entry name" value="RAS"/>
    <property type="match status" value="1"/>
</dbReference>
<protein>
    <submittedName>
        <fullName evidence="2">Ras-related protein rab-24</fullName>
    </submittedName>
</protein>
<dbReference type="SUPFAM" id="SSF52540">
    <property type="entry name" value="P-loop containing nucleoside triphosphate hydrolases"/>
    <property type="match status" value="1"/>
</dbReference>
<dbReference type="Proteomes" id="UP001149090">
    <property type="component" value="Unassembled WGS sequence"/>
</dbReference>
<dbReference type="OMA" id="NCDEHCK"/>
<comment type="caution">
    <text evidence="2">The sequence shown here is derived from an EMBL/GenBank/DDBJ whole genome shotgun (WGS) entry which is preliminary data.</text>
</comment>
<dbReference type="AlphaFoldDB" id="A0A9Q0L719"/>
<dbReference type="Pfam" id="PF00071">
    <property type="entry name" value="Ras"/>
    <property type="match status" value="1"/>
</dbReference>
<name>A0A9Q0L719_ANAIG</name>
<sequence length="202" mass="22622">MAQKADLKIVLLGASFVGKSCLVEKFLYDKFTEGQQPTVAAGFGSKTVFVQDNKLTLGIWDTAGSERYESLSKMYYRGAGAAIVCYDMTNHDTFDRLRFWVNELRENEKNCPIYLVGTKLDAIMDGKTRQVSAQEVSEFSSEIEAKTFETSAKKSIQVEELFLTIAEDFLNKKNGKVIQSGKKKPNQIIIEPTLKKDKSGCC</sequence>
<reference evidence="2" key="1">
    <citation type="submission" date="2022-10" db="EMBL/GenBank/DDBJ databases">
        <title>Novel sulphate-reducing endosymbionts in the free-living metamonad Anaeramoeba.</title>
        <authorList>
            <person name="Jerlstrom-Hultqvist J."/>
            <person name="Cepicka I."/>
            <person name="Gallot-Lavallee L."/>
            <person name="Salas-Leiva D."/>
            <person name="Curtis B.A."/>
            <person name="Zahonova K."/>
            <person name="Pipaliya S."/>
            <person name="Dacks J."/>
            <person name="Roger A.J."/>
        </authorList>
    </citation>
    <scope>NUCLEOTIDE SEQUENCE</scope>
    <source>
        <strain evidence="2">BMAN</strain>
    </source>
</reference>
<dbReference type="SMART" id="SM00174">
    <property type="entry name" value="RHO"/>
    <property type="match status" value="1"/>
</dbReference>